<dbReference type="EMBL" id="JAVDVY010000001">
    <property type="protein sequence ID" value="MDR7132890.1"/>
    <property type="molecule type" value="Genomic_DNA"/>
</dbReference>
<organism evidence="11 12">
    <name type="scientific">Lysobacter niastensis</name>
    <dbReference type="NCBI Taxonomy" id="380629"/>
    <lineage>
        <taxon>Bacteria</taxon>
        <taxon>Pseudomonadati</taxon>
        <taxon>Pseudomonadota</taxon>
        <taxon>Gammaproteobacteria</taxon>
        <taxon>Lysobacterales</taxon>
        <taxon>Lysobacteraceae</taxon>
        <taxon>Lysobacter</taxon>
    </lineage>
</organism>
<gene>
    <name evidence="11" type="ORF">J2X06_000074</name>
</gene>
<dbReference type="PANTHER" id="PTHR36999">
    <property type="entry name" value="ISOCITRATE DEHYDROGENASE [NADP]"/>
    <property type="match status" value="1"/>
</dbReference>
<proteinExistence type="inferred from homology"/>
<sequence length="744" mass="80282">MSNAPTILYTLTDEAPFLATASLLPIVQAYAATAGIAVDTRDISLAGRILSHFPDFLRDDQKIGDHLAELGQLATTPDANIIKLPNISASVPQLKAAIAELQAQGFALPDYPEEPRGERENEIKARYDRTKGSAVNPVLREGNSDRRAPASVKAYARKHPHKMGAWNPDSRSSVAHMDGGDFYGSEQSAQIAQAGTVSIELVGADGRRNMLKTGVKVKAGELIDAAVMSAKALSAFVDAQIDDARAQGVLFSLHLKATMMKVSDPIMFGLVVRRFYRDTLARHAAALEQAGFDANNGIGDLYARLSSLPADVAAQIEADIVLEYTRRPGVAMVNSDKGITNLHVPSDVIVDASMPAMIRDSGCMWNTDGRLQDTKAVIPDRCYAGIYQAVIDDCKANGAFDPATMGSVPNVGLMAQKAEEYGSHDKTFQIPAAGTVRVIDEAGNVLMEHAVEAGDIWRMCQTKDAPIQDWVKLAVNRARLSHTPAVFWLDSARAHDRNVIAKVERYLKDHDTNGLDIRILAPVEAMKFSLERIRQGLDTISVTGNVLRDYLTDLFPIMELGTSAKMLSVVPLMNGGGLFETGAGGSAPKHVQQFVQEDYLRWDSLGEFLALAASLEHLSEYTGNARAKVLADTLDAANAKFLDNDKSPSRKVGGIDNRGSHFYLAMYWAQALAEQIDDAALKAKFAPLAQALTANEAKIVEELNAVQGKPVDIGGYYHPDLGQVSKAMRPSATFNAALAGLSAD</sequence>
<keyword evidence="6 10" id="KW-0521">NADP</keyword>
<comment type="similarity">
    <text evidence="9 10">Belongs to the monomeric-type IDH family.</text>
</comment>
<name>A0ABU1W5P1_9GAMM</name>
<evidence type="ECO:0000313" key="11">
    <source>
        <dbReference type="EMBL" id="MDR7132890.1"/>
    </source>
</evidence>
<evidence type="ECO:0000256" key="8">
    <source>
        <dbReference type="ARBA" id="ARBA00023554"/>
    </source>
</evidence>
<evidence type="ECO:0000256" key="9">
    <source>
        <dbReference type="ARBA" id="ARBA00046318"/>
    </source>
</evidence>
<comment type="cofactor">
    <cofactor evidence="1">
        <name>Mg(2+)</name>
        <dbReference type="ChEBI" id="CHEBI:18420"/>
    </cofactor>
</comment>
<dbReference type="Proteomes" id="UP001251524">
    <property type="component" value="Unassembled WGS sequence"/>
</dbReference>
<evidence type="ECO:0000256" key="6">
    <source>
        <dbReference type="ARBA" id="ARBA00022857"/>
    </source>
</evidence>
<evidence type="ECO:0000256" key="10">
    <source>
        <dbReference type="PIRNR" id="PIRNR009407"/>
    </source>
</evidence>
<evidence type="ECO:0000256" key="7">
    <source>
        <dbReference type="ARBA" id="ARBA00023002"/>
    </source>
</evidence>
<dbReference type="NCBIfam" id="TIGR00178">
    <property type="entry name" value="monomer_idh"/>
    <property type="match status" value="1"/>
</dbReference>
<keyword evidence="2 10" id="KW-0329">Glyoxylate bypass</keyword>
<evidence type="ECO:0000256" key="1">
    <source>
        <dbReference type="ARBA" id="ARBA00001946"/>
    </source>
</evidence>
<evidence type="ECO:0000313" key="12">
    <source>
        <dbReference type="Proteomes" id="UP001251524"/>
    </source>
</evidence>
<dbReference type="Gene3D" id="3.40.718.10">
    <property type="entry name" value="Isopropylmalate Dehydrogenase"/>
    <property type="match status" value="1"/>
</dbReference>
<dbReference type="Pfam" id="PF03971">
    <property type="entry name" value="IDH"/>
    <property type="match status" value="1"/>
</dbReference>
<comment type="caution">
    <text evidence="11">The sequence shown here is derived from an EMBL/GenBank/DDBJ whole genome shotgun (WGS) entry which is preliminary data.</text>
</comment>
<protein>
    <recommendedName>
        <fullName evidence="10">Isocitrate dehydrogenase [NADP]</fullName>
        <ecNumber evidence="10">1.1.1.42</ecNumber>
    </recommendedName>
    <alternativeName>
        <fullName evidence="10">Oxalosuccinate decarboxylase</fullName>
    </alternativeName>
</protein>
<keyword evidence="3 10" id="KW-0816">Tricarboxylic acid cycle</keyword>
<comment type="catalytic activity">
    <reaction evidence="8 10">
        <text>D-threo-isocitrate + NADP(+) = 2-oxoglutarate + CO2 + NADPH</text>
        <dbReference type="Rhea" id="RHEA:19629"/>
        <dbReference type="ChEBI" id="CHEBI:15562"/>
        <dbReference type="ChEBI" id="CHEBI:16526"/>
        <dbReference type="ChEBI" id="CHEBI:16810"/>
        <dbReference type="ChEBI" id="CHEBI:57783"/>
        <dbReference type="ChEBI" id="CHEBI:58349"/>
        <dbReference type="EC" id="1.1.1.42"/>
    </reaction>
</comment>
<dbReference type="EC" id="1.1.1.42" evidence="10"/>
<keyword evidence="12" id="KW-1185">Reference proteome</keyword>
<evidence type="ECO:0000256" key="5">
    <source>
        <dbReference type="ARBA" id="ARBA00022842"/>
    </source>
</evidence>
<dbReference type="PANTHER" id="PTHR36999:SF1">
    <property type="entry name" value="ISOCITRATE DEHYDROGENASE (NADP(+))"/>
    <property type="match status" value="1"/>
</dbReference>
<reference evidence="11 12" key="1">
    <citation type="submission" date="2023-07" db="EMBL/GenBank/DDBJ databases">
        <title>Sorghum-associated microbial communities from plants grown in Nebraska, USA.</title>
        <authorList>
            <person name="Schachtman D."/>
        </authorList>
    </citation>
    <scope>NUCLEOTIDE SEQUENCE [LARGE SCALE GENOMIC DNA]</scope>
    <source>
        <strain evidence="11 12">BE198</strain>
    </source>
</reference>
<keyword evidence="7 10" id="KW-0560">Oxidoreductase</keyword>
<accession>A0ABU1W5P1</accession>
<evidence type="ECO:0000256" key="4">
    <source>
        <dbReference type="ARBA" id="ARBA00022723"/>
    </source>
</evidence>
<dbReference type="PIRSF" id="PIRSF009407">
    <property type="entry name" value="IDH_monmr"/>
    <property type="match status" value="1"/>
</dbReference>
<dbReference type="SUPFAM" id="SSF53659">
    <property type="entry name" value="Isocitrate/Isopropylmalate dehydrogenase-like"/>
    <property type="match status" value="1"/>
</dbReference>
<dbReference type="RefSeq" id="WP_310056772.1">
    <property type="nucleotide sequence ID" value="NZ_JAVDVY010000001.1"/>
</dbReference>
<evidence type="ECO:0000256" key="3">
    <source>
        <dbReference type="ARBA" id="ARBA00022532"/>
    </source>
</evidence>
<keyword evidence="4" id="KW-0479">Metal-binding</keyword>
<dbReference type="GO" id="GO:0004450">
    <property type="term" value="F:isocitrate dehydrogenase (NADP+) activity"/>
    <property type="evidence" value="ECO:0007669"/>
    <property type="project" value="UniProtKB-EC"/>
</dbReference>
<evidence type="ECO:0000256" key="2">
    <source>
        <dbReference type="ARBA" id="ARBA00022435"/>
    </source>
</evidence>
<keyword evidence="5" id="KW-0460">Magnesium</keyword>
<dbReference type="InterPro" id="IPR004436">
    <property type="entry name" value="Isocitrate_DH_NADP_mono"/>
</dbReference>